<protein>
    <recommendedName>
        <fullName evidence="4">Interferon gamma</fullName>
    </recommendedName>
</protein>
<dbReference type="Proteomes" id="UP000261340">
    <property type="component" value="Unplaced"/>
</dbReference>
<evidence type="ECO:0008006" key="4">
    <source>
        <dbReference type="Google" id="ProtNLM"/>
    </source>
</evidence>
<sequence>MSLCSVSVYVLVLLGAVLVSGAPRQYVSRTLTDMQDLIANELVSLSVVPIYEQTQYWSKNRSSPLQKKNDIELMITTLDVYKHIFSSVMKHSGSRQHHGKPVASVGLLDQVSDSKRSEIESALQTLQHKMGMLNDHLSHLNRHKEDILGKLKQIKVDDLMDQKRALAEYLGVFQAASVIAHGGC</sequence>
<dbReference type="AlphaFoldDB" id="A0A3Q0S6G1"/>
<keyword evidence="3" id="KW-1185">Reference proteome</keyword>
<reference evidence="2" key="2">
    <citation type="submission" date="2025-09" db="UniProtKB">
        <authorList>
            <consortium name="Ensembl"/>
        </authorList>
    </citation>
    <scope>IDENTIFICATION</scope>
</reference>
<accession>A0A3Q0S6G1</accession>
<proteinExistence type="predicted"/>
<dbReference type="OMA" id="INTSCQR"/>
<evidence type="ECO:0000313" key="3">
    <source>
        <dbReference type="Proteomes" id="UP000261340"/>
    </source>
</evidence>
<dbReference type="GeneTree" id="ENSGT00940000176985"/>
<dbReference type="InterPro" id="IPR009079">
    <property type="entry name" value="4_helix_cytokine-like_core"/>
</dbReference>
<evidence type="ECO:0000313" key="2">
    <source>
        <dbReference type="Ensembl" id="ENSACIP00000018631.1"/>
    </source>
</evidence>
<dbReference type="Ensembl" id="ENSACIT00000019133.1">
    <property type="protein sequence ID" value="ENSACIP00000018631.1"/>
    <property type="gene ID" value="ENSACIG00000014523.1"/>
</dbReference>
<feature type="chain" id="PRO_5018638737" description="Interferon gamma" evidence="1">
    <location>
        <begin position="22"/>
        <end position="184"/>
    </location>
</feature>
<dbReference type="Gene3D" id="1.20.1250.10">
    <property type="match status" value="1"/>
</dbReference>
<reference evidence="2" key="1">
    <citation type="submission" date="2025-08" db="UniProtKB">
        <authorList>
            <consortium name="Ensembl"/>
        </authorList>
    </citation>
    <scope>IDENTIFICATION</scope>
</reference>
<name>A0A3Q0S6G1_AMPCI</name>
<evidence type="ECO:0000256" key="1">
    <source>
        <dbReference type="SAM" id="SignalP"/>
    </source>
</evidence>
<keyword evidence="1" id="KW-0732">Signal</keyword>
<feature type="signal peptide" evidence="1">
    <location>
        <begin position="1"/>
        <end position="21"/>
    </location>
</feature>
<organism evidence="2 3">
    <name type="scientific">Amphilophus citrinellus</name>
    <name type="common">Midas cichlid</name>
    <name type="synonym">Cichlasoma citrinellum</name>
    <dbReference type="NCBI Taxonomy" id="61819"/>
    <lineage>
        <taxon>Eukaryota</taxon>
        <taxon>Metazoa</taxon>
        <taxon>Chordata</taxon>
        <taxon>Craniata</taxon>
        <taxon>Vertebrata</taxon>
        <taxon>Euteleostomi</taxon>
        <taxon>Actinopterygii</taxon>
        <taxon>Neopterygii</taxon>
        <taxon>Teleostei</taxon>
        <taxon>Neoteleostei</taxon>
        <taxon>Acanthomorphata</taxon>
        <taxon>Ovalentaria</taxon>
        <taxon>Cichlomorphae</taxon>
        <taxon>Cichliformes</taxon>
        <taxon>Cichlidae</taxon>
        <taxon>New World cichlids</taxon>
        <taxon>Cichlasomatinae</taxon>
        <taxon>Heroini</taxon>
        <taxon>Amphilophus</taxon>
    </lineage>
</organism>